<feature type="compositionally biased region" description="Basic residues" evidence="5">
    <location>
        <begin position="45"/>
        <end position="61"/>
    </location>
</feature>
<evidence type="ECO:0000313" key="7">
    <source>
        <dbReference type="EMBL" id="CRZ11003.1"/>
    </source>
</evidence>
<dbReference type="GO" id="GO:0016020">
    <property type="term" value="C:membrane"/>
    <property type="evidence" value="ECO:0007669"/>
    <property type="project" value="UniProtKB-SubCell"/>
</dbReference>
<dbReference type="PANTHER" id="PTHR16950">
    <property type="entry name" value="ZINC TRANSPORTER SLC39A7 HISTIDINE-RICH MEMBRANE PROTEIN KE4"/>
    <property type="match status" value="1"/>
</dbReference>
<keyword evidence="2 6" id="KW-0812">Transmembrane</keyword>
<feature type="region of interest" description="Disordered" evidence="5">
    <location>
        <begin position="45"/>
        <end position="65"/>
    </location>
</feature>
<feature type="compositionally biased region" description="Basic and acidic residues" evidence="5">
    <location>
        <begin position="268"/>
        <end position="279"/>
    </location>
</feature>
<dbReference type="GO" id="GO:0006882">
    <property type="term" value="P:intracellular zinc ion homeostasis"/>
    <property type="evidence" value="ECO:0007669"/>
    <property type="project" value="TreeGrafter"/>
</dbReference>
<accession>A0A0H5RA95</accession>
<feature type="transmembrane region" description="Helical" evidence="6">
    <location>
        <begin position="386"/>
        <end position="407"/>
    </location>
</feature>
<evidence type="ECO:0000256" key="5">
    <source>
        <dbReference type="SAM" id="MobiDB-lite"/>
    </source>
</evidence>
<organism evidence="7">
    <name type="scientific">Spongospora subterranea</name>
    <dbReference type="NCBI Taxonomy" id="70186"/>
    <lineage>
        <taxon>Eukaryota</taxon>
        <taxon>Sar</taxon>
        <taxon>Rhizaria</taxon>
        <taxon>Endomyxa</taxon>
        <taxon>Phytomyxea</taxon>
        <taxon>Plasmodiophorida</taxon>
        <taxon>Plasmodiophoridae</taxon>
        <taxon>Spongospora</taxon>
    </lineage>
</organism>
<feature type="transmembrane region" description="Helical" evidence="6">
    <location>
        <begin position="203"/>
        <end position="222"/>
    </location>
</feature>
<feature type="non-terminal residue" evidence="7">
    <location>
        <position position="1"/>
    </location>
</feature>
<protein>
    <recommendedName>
        <fullName evidence="8">Zinc transporter</fullName>
    </recommendedName>
</protein>
<dbReference type="GO" id="GO:0005385">
    <property type="term" value="F:zinc ion transmembrane transporter activity"/>
    <property type="evidence" value="ECO:0007669"/>
    <property type="project" value="TreeGrafter"/>
</dbReference>
<evidence type="ECO:0000256" key="6">
    <source>
        <dbReference type="SAM" id="Phobius"/>
    </source>
</evidence>
<proteinExistence type="predicted"/>
<feature type="region of interest" description="Disordered" evidence="5">
    <location>
        <begin position="256"/>
        <end position="284"/>
    </location>
</feature>
<comment type="subcellular location">
    <subcellularLocation>
        <location evidence="1">Membrane</location>
        <topology evidence="1">Multi-pass membrane protein</topology>
    </subcellularLocation>
</comment>
<keyword evidence="4 6" id="KW-0472">Membrane</keyword>
<reference evidence="7" key="1">
    <citation type="submission" date="2015-04" db="EMBL/GenBank/DDBJ databases">
        <title>The genome sequence of the plant pathogenic Rhizarian Plasmodiophora brassicae reveals insights in its biotrophic life cycle and the origin of chitin synthesis.</title>
        <authorList>
            <person name="Schwelm A."/>
            <person name="Fogelqvist J."/>
            <person name="Knaust A."/>
            <person name="Julke S."/>
            <person name="Lilja T."/>
            <person name="Dhandapani V."/>
            <person name="Bonilla-Rosso G."/>
            <person name="Karlsson M."/>
            <person name="Shevchenko A."/>
            <person name="Choi S.R."/>
            <person name="Kim H.G."/>
            <person name="Park J.Y."/>
            <person name="Lim Y.P."/>
            <person name="Ludwig-Muller J."/>
            <person name="Dixelius C."/>
        </authorList>
    </citation>
    <scope>NUCLEOTIDE SEQUENCE</scope>
    <source>
        <tissue evidence="7">Potato root galls</tissue>
    </source>
</reference>
<dbReference type="AlphaFoldDB" id="A0A0H5RA95"/>
<evidence type="ECO:0000256" key="1">
    <source>
        <dbReference type="ARBA" id="ARBA00004141"/>
    </source>
</evidence>
<evidence type="ECO:0008006" key="8">
    <source>
        <dbReference type="Google" id="ProtNLM"/>
    </source>
</evidence>
<feature type="transmembrane region" description="Helical" evidence="6">
    <location>
        <begin position="419"/>
        <end position="435"/>
    </location>
</feature>
<keyword evidence="3 6" id="KW-1133">Transmembrane helix</keyword>
<feature type="transmembrane region" description="Helical" evidence="6">
    <location>
        <begin position="21"/>
        <end position="41"/>
    </location>
</feature>
<dbReference type="Pfam" id="PF02535">
    <property type="entry name" value="Zip"/>
    <property type="match status" value="1"/>
</dbReference>
<feature type="transmembrane region" description="Helical" evidence="6">
    <location>
        <begin position="157"/>
        <end position="177"/>
    </location>
</feature>
<dbReference type="PANTHER" id="PTHR16950:SF16">
    <property type="entry name" value="ZINC TRANSPORTER ZIP13"/>
    <property type="match status" value="1"/>
</dbReference>
<name>A0A0H5RA95_9EUKA</name>
<feature type="transmembrane region" description="Helical" evidence="6">
    <location>
        <begin position="355"/>
        <end position="374"/>
    </location>
</feature>
<feature type="transmembrane region" description="Helical" evidence="6">
    <location>
        <begin position="121"/>
        <end position="145"/>
    </location>
</feature>
<sequence>NGLRLFITSYCNIMARLDLPLLHGVSLLHKLIILVLATSIVQGHPHGHSHGGSHGHSHHKHSVADWHGSGVHQHGAVHHKHFQRNSEFTQKTHDGIPRNPDFEHNQGFGVFAPATESTYDVWLKALCSTVLIGLAPVVLIYFIPLETSLTSTGQKHLKVLLAFAAGGLLGDVFLHLLPHSAHSHDDDVHNNEEQHSHGSSGQWVVAGIIIFLVIEKSILCLASENSHGHSHSEATTIPPGLSAPIAPVPDTLRARKNSKKPASVPFETKSEQSETELHRSSQGKNNDNNFAVAAYLNLAADFAHNFTDGLAIGASFLADSRLGFLTVVAILFHEIPHEIGDFAILIQAGMSRKKAIMLQVWTATGALIGTIIGLLSEGTTASTTWILPLTAGGFLYIAMTTIIPELLKKDTVAQSIKQMAAMLTGIALMAFVGMLE</sequence>
<evidence type="ECO:0000256" key="3">
    <source>
        <dbReference type="ARBA" id="ARBA00022989"/>
    </source>
</evidence>
<dbReference type="InterPro" id="IPR003689">
    <property type="entry name" value="ZIP"/>
</dbReference>
<evidence type="ECO:0000256" key="2">
    <source>
        <dbReference type="ARBA" id="ARBA00022692"/>
    </source>
</evidence>
<dbReference type="EMBL" id="HACM01010561">
    <property type="protein sequence ID" value="CRZ11003.1"/>
    <property type="molecule type" value="Transcribed_RNA"/>
</dbReference>
<evidence type="ECO:0000256" key="4">
    <source>
        <dbReference type="ARBA" id="ARBA00023136"/>
    </source>
</evidence>